<protein>
    <recommendedName>
        <fullName evidence="3">Molybdopterin oxidoreductase</fullName>
    </recommendedName>
</protein>
<accession>A0A318S216</accession>
<name>A0A318S216_9DEIO</name>
<dbReference type="EMBL" id="QJSX01000014">
    <property type="protein sequence ID" value="PYE51867.1"/>
    <property type="molecule type" value="Genomic_DNA"/>
</dbReference>
<sequence length="156" mass="17835">MNGRSMHVGNYLGLVHGSEERLVDVLRKVARHHRDEPDVEQTCLLLAAWSEKHLKFLRPLVEKYGEEKNPEPDDLEVALFHGPRTGSLGLLRDLHDLWLMSNEVQLCWTVLEQAAQALRDDDLERVCKECGKETKRQTAFFLTRIKQAAPQALVVA</sequence>
<dbReference type="Proteomes" id="UP000248326">
    <property type="component" value="Unassembled WGS sequence"/>
</dbReference>
<reference evidence="1 2" key="1">
    <citation type="submission" date="2018-06" db="EMBL/GenBank/DDBJ databases">
        <title>Genomic Encyclopedia of Type Strains, Phase IV (KMG-IV): sequencing the most valuable type-strain genomes for metagenomic binning, comparative biology and taxonomic classification.</title>
        <authorList>
            <person name="Goeker M."/>
        </authorList>
    </citation>
    <scope>NUCLEOTIDE SEQUENCE [LARGE SCALE GENOMIC DNA]</scope>
    <source>
        <strain evidence="1 2">DSM 18048</strain>
    </source>
</reference>
<gene>
    <name evidence="1" type="ORF">DES52_11468</name>
</gene>
<evidence type="ECO:0000313" key="2">
    <source>
        <dbReference type="Proteomes" id="UP000248326"/>
    </source>
</evidence>
<evidence type="ECO:0000313" key="1">
    <source>
        <dbReference type="EMBL" id="PYE51867.1"/>
    </source>
</evidence>
<proteinExistence type="predicted"/>
<dbReference type="AlphaFoldDB" id="A0A318S216"/>
<evidence type="ECO:0008006" key="3">
    <source>
        <dbReference type="Google" id="ProtNLM"/>
    </source>
</evidence>
<comment type="caution">
    <text evidence="1">The sequence shown here is derived from an EMBL/GenBank/DDBJ whole genome shotgun (WGS) entry which is preliminary data.</text>
</comment>
<keyword evidence="2" id="KW-1185">Reference proteome</keyword>
<organism evidence="1 2">
    <name type="scientific">Deinococcus yavapaiensis KR-236</name>
    <dbReference type="NCBI Taxonomy" id="694435"/>
    <lineage>
        <taxon>Bacteria</taxon>
        <taxon>Thermotogati</taxon>
        <taxon>Deinococcota</taxon>
        <taxon>Deinococci</taxon>
        <taxon>Deinococcales</taxon>
        <taxon>Deinococcaceae</taxon>
        <taxon>Deinococcus</taxon>
    </lineage>
</organism>